<reference evidence="1" key="1">
    <citation type="submission" date="2016-05" db="EMBL/GenBank/DDBJ databases">
        <title>WGS assembly of Xenopus laevis.</title>
        <authorList>
            <person name="Session A."/>
            <person name="Uno Y."/>
            <person name="Kwon T."/>
            <person name="Chapman J."/>
            <person name="Toyoda A."/>
            <person name="Takahashi S."/>
            <person name="Fukui A."/>
            <person name="Hikosaka A."/>
            <person name="Putnam N."/>
            <person name="Stites J."/>
            <person name="Van Heeringen S."/>
            <person name="Quigley I."/>
            <person name="Heinz S."/>
            <person name="Hellsten U."/>
            <person name="Lyons J."/>
            <person name="Suzuki A."/>
            <person name="Kondo M."/>
            <person name="Ogino H."/>
            <person name="Ochi H."/>
            <person name="Bogdanovic O."/>
            <person name="Lister R."/>
            <person name="Georgiou G."/>
            <person name="Paranjpe S."/>
            <person name="Van Kruijsbergen I."/>
            <person name="Mozaffari S."/>
            <person name="Shu S."/>
            <person name="Schmutz J."/>
            <person name="Jenkins J."/>
            <person name="Grimwood J."/>
            <person name="Carlson J."/>
            <person name="Mitros T."/>
            <person name="Simakov O."/>
            <person name="Heald R."/>
            <person name="Miller K."/>
            <person name="Haudenschild C."/>
            <person name="Kuroki Y."/>
            <person name="Tanaka T."/>
            <person name="Michiue T."/>
            <person name="Watanabe M."/>
            <person name="Kinoshita T."/>
            <person name="Ohta Y."/>
            <person name="Mawaribuchi S."/>
            <person name="Suzuki Y."/>
            <person name="Haramoto Y."/>
            <person name="Yamamoto T."/>
            <person name="Takagi C."/>
            <person name="Kitzman J."/>
            <person name="Shendure J."/>
            <person name="Nakayama T."/>
            <person name="Izutsu Y."/>
            <person name="Robert J."/>
            <person name="Dichmann D."/>
            <person name="Flajnik M."/>
            <person name="Houston D."/>
            <person name="Marcotte E."/>
            <person name="Wallingford J."/>
            <person name="Ito Y."/>
            <person name="Asashima M."/>
            <person name="Ueno N."/>
            <person name="Matsuda Y."/>
            <person name="Jan Veenstra G."/>
            <person name="Fujiyama A."/>
            <person name="Harland R."/>
            <person name="Taira M."/>
            <person name="Rokhsar D.S."/>
        </authorList>
    </citation>
    <scope>NUCLEOTIDE SEQUENCE</scope>
    <source>
        <strain evidence="1">J</strain>
        <tissue evidence="1">Blood</tissue>
    </source>
</reference>
<gene>
    <name evidence="1" type="ORF">XELAEV_18000171mg</name>
</gene>
<organism evidence="1">
    <name type="scientific">Xenopus laevis</name>
    <name type="common">African clawed frog</name>
    <dbReference type="NCBI Taxonomy" id="8355"/>
    <lineage>
        <taxon>Eukaryota</taxon>
        <taxon>Metazoa</taxon>
        <taxon>Chordata</taxon>
        <taxon>Craniata</taxon>
        <taxon>Vertebrata</taxon>
        <taxon>Euteleostomi</taxon>
        <taxon>Amphibia</taxon>
        <taxon>Batrachia</taxon>
        <taxon>Anura</taxon>
        <taxon>Pipoidea</taxon>
        <taxon>Pipidae</taxon>
        <taxon>Xenopodinae</taxon>
        <taxon>Xenopus</taxon>
        <taxon>Xenopus</taxon>
    </lineage>
</organism>
<dbReference type="Proteomes" id="UP000694892">
    <property type="component" value="Unassembled WGS sequence"/>
</dbReference>
<accession>A0A974BP97</accession>
<dbReference type="AlphaFoldDB" id="A0A974BP97"/>
<protein>
    <submittedName>
        <fullName evidence="1">Uncharacterized protein</fullName>
    </submittedName>
</protein>
<sequence>MILADLASFLACRSSSMAWIVAIREWKLIEWASGRATISLSLSLGTNPARNLAFNIRWMGDTGWGFSGASGPGSNPASVTPCFNLCQ</sequence>
<evidence type="ECO:0000313" key="1">
    <source>
        <dbReference type="EMBL" id="OCT55679.1"/>
    </source>
</evidence>
<proteinExistence type="predicted"/>
<name>A0A974BP97_XENLA</name>
<dbReference type="EMBL" id="KV477800">
    <property type="protein sequence ID" value="OCT55679.1"/>
    <property type="molecule type" value="Genomic_DNA"/>
</dbReference>